<protein>
    <submittedName>
        <fullName evidence="1">Uncharacterized protein</fullName>
    </submittedName>
</protein>
<reference evidence="1" key="1">
    <citation type="submission" date="2020-03" db="EMBL/GenBank/DDBJ databases">
        <title>The deep terrestrial virosphere.</title>
        <authorList>
            <person name="Holmfeldt K."/>
            <person name="Nilsson E."/>
            <person name="Simone D."/>
            <person name="Lopez-Fernandez M."/>
            <person name="Wu X."/>
            <person name="de Brujin I."/>
            <person name="Lundin D."/>
            <person name="Andersson A."/>
            <person name="Bertilsson S."/>
            <person name="Dopson M."/>
        </authorList>
    </citation>
    <scope>NUCLEOTIDE SEQUENCE</scope>
    <source>
        <strain evidence="1">MM171A01575</strain>
    </source>
</reference>
<accession>A0A6M3LYN4</accession>
<dbReference type="EMBL" id="MT143607">
    <property type="protein sequence ID" value="QJA98774.1"/>
    <property type="molecule type" value="Genomic_DNA"/>
</dbReference>
<evidence type="ECO:0000313" key="1">
    <source>
        <dbReference type="EMBL" id="QJA98774.1"/>
    </source>
</evidence>
<organism evidence="1">
    <name type="scientific">viral metagenome</name>
    <dbReference type="NCBI Taxonomy" id="1070528"/>
    <lineage>
        <taxon>unclassified sequences</taxon>
        <taxon>metagenomes</taxon>
        <taxon>organismal metagenomes</taxon>
    </lineage>
</organism>
<sequence length="53" mass="6406">MYKIFAMKNGKPVKIFKVEFVGNKIFAIHYRNEKGRITWDFPKDLDELKIEEE</sequence>
<proteinExistence type="predicted"/>
<dbReference type="AlphaFoldDB" id="A0A6M3LYN4"/>
<gene>
    <name evidence="1" type="ORF">MM171A01575_0008</name>
</gene>
<name>A0A6M3LYN4_9ZZZZ</name>